<organism evidence="6 7">
    <name type="scientific">Chelativorans salis</name>
    <dbReference type="NCBI Taxonomy" id="2978478"/>
    <lineage>
        <taxon>Bacteria</taxon>
        <taxon>Pseudomonadati</taxon>
        <taxon>Pseudomonadota</taxon>
        <taxon>Alphaproteobacteria</taxon>
        <taxon>Hyphomicrobiales</taxon>
        <taxon>Phyllobacteriaceae</taxon>
        <taxon>Chelativorans</taxon>
    </lineage>
</organism>
<evidence type="ECO:0000313" key="6">
    <source>
        <dbReference type="EMBL" id="MCT7374910.1"/>
    </source>
</evidence>
<gene>
    <name evidence="6" type="ORF">N5A92_07650</name>
</gene>
<protein>
    <submittedName>
        <fullName evidence="6">TetR/AcrR family transcriptional regulator</fullName>
    </submittedName>
</protein>
<dbReference type="PANTHER" id="PTHR30055:SF234">
    <property type="entry name" value="HTH-TYPE TRANSCRIPTIONAL REGULATOR BETI"/>
    <property type="match status" value="1"/>
</dbReference>
<evidence type="ECO:0000313" key="7">
    <source>
        <dbReference type="Proteomes" id="UP001320831"/>
    </source>
</evidence>
<keyword evidence="7" id="KW-1185">Reference proteome</keyword>
<dbReference type="Proteomes" id="UP001320831">
    <property type="component" value="Unassembled WGS sequence"/>
</dbReference>
<dbReference type="InterPro" id="IPR001647">
    <property type="entry name" value="HTH_TetR"/>
</dbReference>
<dbReference type="PRINTS" id="PR00455">
    <property type="entry name" value="HTHTETR"/>
</dbReference>
<dbReference type="Pfam" id="PF21351">
    <property type="entry name" value="TetR_C_41"/>
    <property type="match status" value="1"/>
</dbReference>
<feature type="DNA-binding region" description="H-T-H motif" evidence="4">
    <location>
        <begin position="38"/>
        <end position="57"/>
    </location>
</feature>
<keyword evidence="2 4" id="KW-0238">DNA-binding</keyword>
<accession>A0ABT2LK25</accession>
<sequence length="212" mass="22674">MQDRNDRRSNRERTQETREKLIEAARRLFVEKSYAETGTPEIVAAAGLTRGALYHHFADKQALFQAVAEREAARVAQEIETEAGAARSPIDALILGGDAYLAAMAVPGRTRLLLLDGPAVLGRAAMDEIDGRHGNRTLREGLAAAMRTGAIRRLPLDPLTSQLGAAFDRAALAIAAGGDLAAHREVLAALIKGLAAQSTRKTTHPTQLGLPL</sequence>
<comment type="caution">
    <text evidence="6">The sequence shown here is derived from an EMBL/GenBank/DDBJ whole genome shotgun (WGS) entry which is preliminary data.</text>
</comment>
<dbReference type="PROSITE" id="PS50977">
    <property type="entry name" value="HTH_TETR_2"/>
    <property type="match status" value="1"/>
</dbReference>
<name>A0ABT2LK25_9HYPH</name>
<dbReference type="InterPro" id="IPR049484">
    <property type="entry name" value="Rv0078-like_C"/>
</dbReference>
<dbReference type="RefSeq" id="WP_260901487.1">
    <property type="nucleotide sequence ID" value="NZ_JAOCZP010000002.1"/>
</dbReference>
<evidence type="ECO:0000256" key="2">
    <source>
        <dbReference type="ARBA" id="ARBA00023125"/>
    </source>
</evidence>
<proteinExistence type="predicted"/>
<evidence type="ECO:0000256" key="3">
    <source>
        <dbReference type="ARBA" id="ARBA00023163"/>
    </source>
</evidence>
<feature type="domain" description="HTH tetR-type" evidence="5">
    <location>
        <begin position="15"/>
        <end position="75"/>
    </location>
</feature>
<keyword evidence="3" id="KW-0804">Transcription</keyword>
<keyword evidence="1" id="KW-0805">Transcription regulation</keyword>
<evidence type="ECO:0000259" key="5">
    <source>
        <dbReference type="PROSITE" id="PS50977"/>
    </source>
</evidence>
<evidence type="ECO:0000256" key="4">
    <source>
        <dbReference type="PROSITE-ProRule" id="PRU00335"/>
    </source>
</evidence>
<dbReference type="Pfam" id="PF00440">
    <property type="entry name" value="TetR_N"/>
    <property type="match status" value="1"/>
</dbReference>
<dbReference type="EMBL" id="JAOCZP010000002">
    <property type="protein sequence ID" value="MCT7374910.1"/>
    <property type="molecule type" value="Genomic_DNA"/>
</dbReference>
<dbReference type="InterPro" id="IPR050109">
    <property type="entry name" value="HTH-type_TetR-like_transc_reg"/>
</dbReference>
<reference evidence="6 7" key="1">
    <citation type="submission" date="2022-09" db="EMBL/GenBank/DDBJ databases">
        <title>Chelativorans salina sp. nov., a novel slightly halophilic bacterium isolated from a saline lake sediment enrichment.</title>
        <authorList>
            <person name="Gao L."/>
            <person name="Fang B.-Z."/>
            <person name="Li W.-J."/>
        </authorList>
    </citation>
    <scope>NUCLEOTIDE SEQUENCE [LARGE SCALE GENOMIC DNA]</scope>
    <source>
        <strain evidence="6 7">EGI FJ00035</strain>
    </source>
</reference>
<dbReference type="Gene3D" id="1.10.357.10">
    <property type="entry name" value="Tetracycline Repressor, domain 2"/>
    <property type="match status" value="1"/>
</dbReference>
<dbReference type="InterPro" id="IPR009057">
    <property type="entry name" value="Homeodomain-like_sf"/>
</dbReference>
<dbReference type="PANTHER" id="PTHR30055">
    <property type="entry name" value="HTH-TYPE TRANSCRIPTIONAL REGULATOR RUTR"/>
    <property type="match status" value="1"/>
</dbReference>
<evidence type="ECO:0000256" key="1">
    <source>
        <dbReference type="ARBA" id="ARBA00023015"/>
    </source>
</evidence>
<dbReference type="SUPFAM" id="SSF46689">
    <property type="entry name" value="Homeodomain-like"/>
    <property type="match status" value="1"/>
</dbReference>